<dbReference type="SUPFAM" id="SSF54373">
    <property type="entry name" value="FAD-linked reductases, C-terminal domain"/>
    <property type="match status" value="1"/>
</dbReference>
<dbReference type="PANTHER" id="PTHR11552">
    <property type="entry name" value="GLUCOSE-METHANOL-CHOLINE GMC OXIDOREDUCTASE"/>
    <property type="match status" value="1"/>
</dbReference>
<evidence type="ECO:0000313" key="3">
    <source>
        <dbReference type="Proteomes" id="UP000301870"/>
    </source>
</evidence>
<dbReference type="SUPFAM" id="SSF51905">
    <property type="entry name" value="FAD/NAD(P)-binding domain"/>
    <property type="match status" value="1"/>
</dbReference>
<dbReference type="InterPro" id="IPR012132">
    <property type="entry name" value="GMC_OxRdtase"/>
</dbReference>
<dbReference type="GeneID" id="111364796"/>
<dbReference type="AlphaFoldDB" id="A0A9J7EXQ0"/>
<dbReference type="GO" id="GO:0016614">
    <property type="term" value="F:oxidoreductase activity, acting on CH-OH group of donors"/>
    <property type="evidence" value="ECO:0007669"/>
    <property type="project" value="InterPro"/>
</dbReference>
<dbReference type="InterPro" id="IPR007867">
    <property type="entry name" value="GMC_OxRtase_C"/>
</dbReference>
<reference evidence="4" key="1">
    <citation type="submission" date="2025-08" db="UniProtKB">
        <authorList>
            <consortium name="RefSeq"/>
        </authorList>
    </citation>
    <scope>IDENTIFICATION</scope>
    <source>
        <strain evidence="4">Ishihara</strain>
        <tissue evidence="4">Whole body</tissue>
    </source>
</reference>
<proteinExistence type="inferred from homology"/>
<dbReference type="PANTHER" id="PTHR11552:SF154">
    <property type="entry name" value="FI04917P"/>
    <property type="match status" value="1"/>
</dbReference>
<dbReference type="InterPro" id="IPR000172">
    <property type="entry name" value="GMC_OxRdtase_N"/>
</dbReference>
<dbReference type="Proteomes" id="UP000301870">
    <property type="component" value="Chromosome 5"/>
</dbReference>
<name>A0A9J7EXQ0_SPOLT</name>
<dbReference type="OrthoDB" id="269227at2759"/>
<dbReference type="GO" id="GO:0050660">
    <property type="term" value="F:flavin adenine dinucleotide binding"/>
    <property type="evidence" value="ECO:0007669"/>
    <property type="project" value="InterPro"/>
</dbReference>
<dbReference type="KEGG" id="sliu:111364796"/>
<evidence type="ECO:0000259" key="2">
    <source>
        <dbReference type="PROSITE" id="PS00624"/>
    </source>
</evidence>
<dbReference type="Pfam" id="PF05199">
    <property type="entry name" value="GMC_oxred_C"/>
    <property type="match status" value="1"/>
</dbReference>
<organism evidence="3 4">
    <name type="scientific">Spodoptera litura</name>
    <name type="common">Asian cotton leafworm</name>
    <dbReference type="NCBI Taxonomy" id="69820"/>
    <lineage>
        <taxon>Eukaryota</taxon>
        <taxon>Metazoa</taxon>
        <taxon>Ecdysozoa</taxon>
        <taxon>Arthropoda</taxon>
        <taxon>Hexapoda</taxon>
        <taxon>Insecta</taxon>
        <taxon>Pterygota</taxon>
        <taxon>Neoptera</taxon>
        <taxon>Endopterygota</taxon>
        <taxon>Lepidoptera</taxon>
        <taxon>Glossata</taxon>
        <taxon>Ditrysia</taxon>
        <taxon>Noctuoidea</taxon>
        <taxon>Noctuidae</taxon>
        <taxon>Amphipyrinae</taxon>
        <taxon>Spodoptera</taxon>
    </lineage>
</organism>
<dbReference type="Gene3D" id="3.30.560.10">
    <property type="entry name" value="Glucose Oxidase, domain 3"/>
    <property type="match status" value="1"/>
</dbReference>
<feature type="domain" description="Glucose-methanol-choline oxidoreductase N-terminal" evidence="2">
    <location>
        <begin position="482"/>
        <end position="496"/>
    </location>
</feature>
<evidence type="ECO:0000256" key="1">
    <source>
        <dbReference type="ARBA" id="ARBA00010790"/>
    </source>
</evidence>
<evidence type="ECO:0000313" key="4">
    <source>
        <dbReference type="RefSeq" id="XP_022837606.1"/>
    </source>
</evidence>
<dbReference type="Pfam" id="PF00732">
    <property type="entry name" value="GMC_oxred_N"/>
    <property type="match status" value="1"/>
</dbReference>
<dbReference type="Gene3D" id="3.50.50.60">
    <property type="entry name" value="FAD/NAD(P)-binding domain"/>
    <property type="match status" value="1"/>
</dbReference>
<dbReference type="PROSITE" id="PS00624">
    <property type="entry name" value="GMC_OXRED_2"/>
    <property type="match status" value="1"/>
</dbReference>
<dbReference type="RefSeq" id="XP_022837606.1">
    <property type="nucleotide sequence ID" value="XM_022981838.1"/>
</dbReference>
<gene>
    <name evidence="4" type="primary">LOC111364796</name>
</gene>
<protein>
    <submittedName>
        <fullName evidence="4">Glucose dehydrogenase [FAD, quinone]-like isoform X1</fullName>
    </submittedName>
</protein>
<keyword evidence="3" id="KW-1185">Reference proteome</keyword>
<sequence length="793" mass="90321">MSNTVWTPPNIGQICPEQQAPLTQCSTTGFVFLSLLTQLYSHSRDESKNEYPEWQVPSFRDTKPISPEFEAVISQFPEPTLPPLSSSIQDTFFTNKFQNTFKSPMRNWEKVTRVHSRGPGGSRGLSVTSYFPIFDFEKFNKKTDSEESEEFKRDRERYAFENSAKKEDLDLAFDNPFSKYHRDADFDFMKEIFTDSELETSKSDKIEIRKMKKIGSKKRRKRQTSDQYDFIVVGAGSAGCVIANRLSEVKQWKILLIEAGPEEPEVTSVPSFAPVLGRSSIDWNYRTQPEEMTCRAQRGQTCAWLSGRVMGGSSAINYVVYMRGNKKDYDQWAALGNEGWSYREVLYYFKKSENNQNIEAKDIDHHGVGGPLNVERFAYTDPNVVMLVKAFHEKGLPLVDFNGKRQIGTMTTQTTTKDGKRVSANDAFIRPIRHKRPNLTILTGAQVTEVMFKKKVAIGVRYVKDDVIYEVYVSKEVIISAGALNSPKILMLSGIGPKDDLDDMKIPVIMDSKVGYNLQDHVTTEAVLMGLTNMTSTLLPTKEILKTLSSFAKYGKKFDEISATGPLQVTAFYRTKYAGNDQTIPDIQFHFDGRNRRDFYLDPPTYLATNIFPFSLYDSINVRPILLQPASRGYLTLNRTNPVFGQPLIYPRFFTVKDDLDALVAALKYIVKLEKTKAFKENNVKFIRRRVEPCNDHPWGTIKYFSCVLKSYTGTIYHPAGTCKMGPRHDENAVVDARLRVYGVQNLRVADASIMPHIVRGNTNAPCMMIGEKVADMIKEDWDVVFFESLTRK</sequence>
<comment type="similarity">
    <text evidence="1">Belongs to the GMC oxidoreductase family.</text>
</comment>
<dbReference type="InterPro" id="IPR036188">
    <property type="entry name" value="FAD/NAD-bd_sf"/>
</dbReference>
<accession>A0A9J7EXQ0</accession>